<comment type="caution">
    <text evidence="1">The sequence shown here is derived from an EMBL/GenBank/DDBJ whole genome shotgun (WGS) entry which is preliminary data.</text>
</comment>
<dbReference type="Proteomes" id="UP000277570">
    <property type="component" value="Unassembled WGS sequence"/>
</dbReference>
<dbReference type="EMBL" id="UYIN01000009">
    <property type="protein sequence ID" value="VDG72425.1"/>
    <property type="molecule type" value="Genomic_DNA"/>
</dbReference>
<sequence length="104" mass="11992">MRKYNIVCPIGKSNSYCRMMKASQKHTIVPNTLNREFKQGLVGKLLLTDITYLTYDESNRAYLSTIKDVSTNEILSCYISESFAIDIVTEIVKKLMRNNKNFTL</sequence>
<protein>
    <submittedName>
        <fullName evidence="1">Integrase catalytic subunit</fullName>
    </submittedName>
</protein>
<gene>
    <name evidence="1" type="ORF">NCTC10913_02747</name>
</gene>
<organism evidence="1 2">
    <name type="scientific">Clostridium carnis</name>
    <dbReference type="NCBI Taxonomy" id="1530"/>
    <lineage>
        <taxon>Bacteria</taxon>
        <taxon>Bacillati</taxon>
        <taxon>Bacillota</taxon>
        <taxon>Clostridia</taxon>
        <taxon>Eubacteriales</taxon>
        <taxon>Clostridiaceae</taxon>
        <taxon>Clostridium</taxon>
    </lineage>
</organism>
<keyword evidence="2" id="KW-1185">Reference proteome</keyword>
<name>A0ABY6SUX1_9CLOT</name>
<accession>A0ABY6SUX1</accession>
<proteinExistence type="predicted"/>
<dbReference type="RefSeq" id="WP_125148963.1">
    <property type="nucleotide sequence ID" value="NZ_UYIN01000009.1"/>
</dbReference>
<evidence type="ECO:0000313" key="1">
    <source>
        <dbReference type="EMBL" id="VDG72425.1"/>
    </source>
</evidence>
<reference evidence="1 2" key="1">
    <citation type="submission" date="2018-11" db="EMBL/GenBank/DDBJ databases">
        <authorList>
            <consortium name="Pathogen Informatics"/>
        </authorList>
    </citation>
    <scope>NUCLEOTIDE SEQUENCE [LARGE SCALE GENOMIC DNA]</scope>
    <source>
        <strain evidence="1 2">NCTC10913</strain>
    </source>
</reference>
<evidence type="ECO:0000313" key="2">
    <source>
        <dbReference type="Proteomes" id="UP000277570"/>
    </source>
</evidence>